<dbReference type="GO" id="GO:0016787">
    <property type="term" value="F:hydrolase activity"/>
    <property type="evidence" value="ECO:0007669"/>
    <property type="project" value="UniProtKB-KW"/>
</dbReference>
<dbReference type="STRING" id="300112.A0A4S2KBJ4"/>
<keyword evidence="7" id="KW-0695">RNA-directed DNA polymerase</keyword>
<keyword evidence="5" id="KW-0460">Magnesium</keyword>
<dbReference type="SUPFAM" id="SSF53098">
    <property type="entry name" value="Ribonuclease H-like"/>
    <property type="match status" value="1"/>
</dbReference>
<evidence type="ECO:0000256" key="3">
    <source>
        <dbReference type="ARBA" id="ARBA00022759"/>
    </source>
</evidence>
<organism evidence="11 12">
    <name type="scientific">Temnothorax longispinosus</name>
    <dbReference type="NCBI Taxonomy" id="300112"/>
    <lineage>
        <taxon>Eukaryota</taxon>
        <taxon>Metazoa</taxon>
        <taxon>Ecdysozoa</taxon>
        <taxon>Arthropoda</taxon>
        <taxon>Hexapoda</taxon>
        <taxon>Insecta</taxon>
        <taxon>Pterygota</taxon>
        <taxon>Neoptera</taxon>
        <taxon>Endopterygota</taxon>
        <taxon>Hymenoptera</taxon>
        <taxon>Apocrita</taxon>
        <taxon>Aculeata</taxon>
        <taxon>Formicoidea</taxon>
        <taxon>Formicidae</taxon>
        <taxon>Myrmicinae</taxon>
        <taxon>Temnothorax</taxon>
    </lineage>
</organism>
<dbReference type="InterPro" id="IPR039537">
    <property type="entry name" value="Retrotran_Ty1/copia-like"/>
</dbReference>
<evidence type="ECO:0000256" key="1">
    <source>
        <dbReference type="ARBA" id="ARBA00022722"/>
    </source>
</evidence>
<dbReference type="InterPro" id="IPR012337">
    <property type="entry name" value="RNaseH-like_sf"/>
</dbReference>
<dbReference type="PANTHER" id="PTHR42648:SF11">
    <property type="entry name" value="TRANSPOSON TY4-P GAG-POL POLYPROTEIN"/>
    <property type="match status" value="1"/>
</dbReference>
<accession>A0A4S2KBJ4</accession>
<keyword evidence="6" id="KW-0229">DNA integration</keyword>
<evidence type="ECO:0000256" key="8">
    <source>
        <dbReference type="ARBA" id="ARBA00022932"/>
    </source>
</evidence>
<keyword evidence="4" id="KW-0378">Hydrolase</keyword>
<protein>
    <recommendedName>
        <fullName evidence="10">Retroviral polymerase SH3-like domain-containing protein</fullName>
    </recommendedName>
</protein>
<evidence type="ECO:0000256" key="7">
    <source>
        <dbReference type="ARBA" id="ARBA00022918"/>
    </source>
</evidence>
<gene>
    <name evidence="11" type="ORF">DBV15_10944</name>
</gene>
<evidence type="ECO:0000256" key="5">
    <source>
        <dbReference type="ARBA" id="ARBA00022842"/>
    </source>
</evidence>
<evidence type="ECO:0000256" key="4">
    <source>
        <dbReference type="ARBA" id="ARBA00022801"/>
    </source>
</evidence>
<keyword evidence="1" id="KW-0540">Nuclease</keyword>
<dbReference type="PANTHER" id="PTHR42648">
    <property type="entry name" value="TRANSPOSASE, PUTATIVE-RELATED"/>
    <property type="match status" value="1"/>
</dbReference>
<dbReference type="GO" id="GO:0003964">
    <property type="term" value="F:RNA-directed DNA polymerase activity"/>
    <property type="evidence" value="ECO:0007669"/>
    <property type="project" value="UniProtKB-KW"/>
</dbReference>
<evidence type="ECO:0000313" key="11">
    <source>
        <dbReference type="EMBL" id="TGZ46672.1"/>
    </source>
</evidence>
<name>A0A4S2KBJ4_9HYME</name>
<evidence type="ECO:0000256" key="9">
    <source>
        <dbReference type="ARBA" id="ARBA00023172"/>
    </source>
</evidence>
<dbReference type="AlphaFoldDB" id="A0A4S2KBJ4"/>
<evidence type="ECO:0000256" key="6">
    <source>
        <dbReference type="ARBA" id="ARBA00022908"/>
    </source>
</evidence>
<keyword evidence="8" id="KW-0808">Transferase</keyword>
<evidence type="ECO:0000313" key="12">
    <source>
        <dbReference type="Proteomes" id="UP000310200"/>
    </source>
</evidence>
<dbReference type="GO" id="GO:0015074">
    <property type="term" value="P:DNA integration"/>
    <property type="evidence" value="ECO:0007669"/>
    <property type="project" value="UniProtKB-KW"/>
</dbReference>
<dbReference type="EMBL" id="QBLH01002833">
    <property type="protein sequence ID" value="TGZ46672.1"/>
    <property type="molecule type" value="Genomic_DNA"/>
</dbReference>
<keyword evidence="2" id="KW-0479">Metal-binding</keyword>
<dbReference type="GO" id="GO:0004519">
    <property type="term" value="F:endonuclease activity"/>
    <property type="evidence" value="ECO:0007669"/>
    <property type="project" value="UniProtKB-KW"/>
</dbReference>
<dbReference type="Proteomes" id="UP000310200">
    <property type="component" value="Unassembled WGS sequence"/>
</dbReference>
<sequence>MARCMLVQSGLPMTLWAEAINTAAFLRNRCPTKALEGRTPLEEWIGTKPDVSFLRMFGCKAFALQKGPGVTKLDPKGHEFVMVGYDSESKAYRLWERGTRRIIKSRDVRFIEDMDSKNERDVELVEMQKPHVAEGVMADEHSFEIRAKVEPSQQPTDSVSKDWKEPAAVEEEDGAWSMASEVTPKKAVEPVQRPVSYTHLDVYKRQGLERACSCRGGRWCLEHGVGSYAKEGCGASTAIRSRKGKAET</sequence>
<evidence type="ECO:0000259" key="10">
    <source>
        <dbReference type="Pfam" id="PF25597"/>
    </source>
</evidence>
<keyword evidence="8" id="KW-0239">DNA-directed DNA polymerase</keyword>
<feature type="domain" description="Retroviral polymerase SH3-like" evidence="10">
    <location>
        <begin position="59"/>
        <end position="118"/>
    </location>
</feature>
<evidence type="ECO:0000256" key="2">
    <source>
        <dbReference type="ARBA" id="ARBA00022723"/>
    </source>
</evidence>
<keyword evidence="9" id="KW-0233">DNA recombination</keyword>
<comment type="caution">
    <text evidence="11">The sequence shown here is derived from an EMBL/GenBank/DDBJ whole genome shotgun (WGS) entry which is preliminary data.</text>
</comment>
<reference evidence="11 12" key="1">
    <citation type="journal article" date="2019" name="Philos. Trans. R. Soc. Lond., B, Biol. Sci.">
        <title>Ant behaviour and brain gene expression of defending hosts depend on the ecological success of the intruding social parasite.</title>
        <authorList>
            <person name="Kaur R."/>
            <person name="Stoldt M."/>
            <person name="Jongepier E."/>
            <person name="Feldmeyer B."/>
            <person name="Menzel F."/>
            <person name="Bornberg-Bauer E."/>
            <person name="Foitzik S."/>
        </authorList>
    </citation>
    <scope>NUCLEOTIDE SEQUENCE [LARGE SCALE GENOMIC DNA]</scope>
    <source>
        <tissue evidence="11">Whole body</tissue>
    </source>
</reference>
<dbReference type="GO" id="GO:0006310">
    <property type="term" value="P:DNA recombination"/>
    <property type="evidence" value="ECO:0007669"/>
    <property type="project" value="UniProtKB-KW"/>
</dbReference>
<dbReference type="GO" id="GO:0003887">
    <property type="term" value="F:DNA-directed DNA polymerase activity"/>
    <property type="evidence" value="ECO:0007669"/>
    <property type="project" value="UniProtKB-KW"/>
</dbReference>
<dbReference type="GO" id="GO:0046872">
    <property type="term" value="F:metal ion binding"/>
    <property type="evidence" value="ECO:0007669"/>
    <property type="project" value="UniProtKB-KW"/>
</dbReference>
<keyword evidence="8" id="KW-0548">Nucleotidyltransferase</keyword>
<keyword evidence="12" id="KW-1185">Reference proteome</keyword>
<dbReference type="Pfam" id="PF25597">
    <property type="entry name" value="SH3_retrovirus"/>
    <property type="match status" value="1"/>
</dbReference>
<keyword evidence="3" id="KW-0255">Endonuclease</keyword>
<dbReference type="InterPro" id="IPR057670">
    <property type="entry name" value="SH3_retrovirus"/>
</dbReference>
<proteinExistence type="predicted"/>